<keyword evidence="2" id="KW-1185">Reference proteome</keyword>
<proteinExistence type="predicted"/>
<evidence type="ECO:0000313" key="1">
    <source>
        <dbReference type="EMBL" id="GIX79678.1"/>
    </source>
</evidence>
<dbReference type="AlphaFoldDB" id="A0AAV4N4R6"/>
<organism evidence="1 2">
    <name type="scientific">Caerostris extrusa</name>
    <name type="common">Bark spider</name>
    <name type="synonym">Caerostris bankana</name>
    <dbReference type="NCBI Taxonomy" id="172846"/>
    <lineage>
        <taxon>Eukaryota</taxon>
        <taxon>Metazoa</taxon>
        <taxon>Ecdysozoa</taxon>
        <taxon>Arthropoda</taxon>
        <taxon>Chelicerata</taxon>
        <taxon>Arachnida</taxon>
        <taxon>Araneae</taxon>
        <taxon>Araneomorphae</taxon>
        <taxon>Entelegynae</taxon>
        <taxon>Araneoidea</taxon>
        <taxon>Araneidae</taxon>
        <taxon>Caerostris</taxon>
    </lineage>
</organism>
<sequence>MARTYDITISYPNYIRQQGNSQLSPVLQYIKLPSGGAFEEMRSRRVSIRDKRPLDMARGASCSEEEAPCNR</sequence>
<gene>
    <name evidence="1" type="ORF">CEXT_419451</name>
</gene>
<protein>
    <submittedName>
        <fullName evidence="1">Uncharacterized protein</fullName>
    </submittedName>
</protein>
<dbReference type="Proteomes" id="UP001054945">
    <property type="component" value="Unassembled WGS sequence"/>
</dbReference>
<accession>A0AAV4N4R6</accession>
<dbReference type="EMBL" id="BPLR01002962">
    <property type="protein sequence ID" value="GIX79678.1"/>
    <property type="molecule type" value="Genomic_DNA"/>
</dbReference>
<evidence type="ECO:0000313" key="2">
    <source>
        <dbReference type="Proteomes" id="UP001054945"/>
    </source>
</evidence>
<name>A0AAV4N4R6_CAEEX</name>
<comment type="caution">
    <text evidence="1">The sequence shown here is derived from an EMBL/GenBank/DDBJ whole genome shotgun (WGS) entry which is preliminary data.</text>
</comment>
<reference evidence="1 2" key="1">
    <citation type="submission" date="2021-06" db="EMBL/GenBank/DDBJ databases">
        <title>Caerostris extrusa draft genome.</title>
        <authorList>
            <person name="Kono N."/>
            <person name="Arakawa K."/>
        </authorList>
    </citation>
    <scope>NUCLEOTIDE SEQUENCE [LARGE SCALE GENOMIC DNA]</scope>
</reference>